<dbReference type="EMBL" id="BAABDH010000017">
    <property type="protein sequence ID" value="GAA3926207.1"/>
    <property type="molecule type" value="Genomic_DNA"/>
</dbReference>
<sequence length="413" mass="44929">MRFIPEPELLAVLRTAVADKLGRPLTDFGNCDLLVKTLAQALPHRGGRGRATILRFFGLVSSMATPTRHTLDTLAAYAGFLDFATFSRVQLPPSAAAPAAADALVLLTGATYAESLLRGYALGQSTRPATPDGRASALALALAADPAGQEYFVESFVDLAYLNGAYGEVVLEYLRHATASQALIFGYSTLFLGAFLAQDEPAWRARLTQLEAVRVPPSLHPFPRGRRAFALLLAAWYDAPAAGLPAELLARIHQQAPTGSWAVGTTELPAFYNYFPAGYHFLVAEALFLTGQYAPLHAWLTLTYRQFPELEQPGRTVYHDLLQAFRAVAARHGAGPSAAPLSLPARQSAEASTHAWLWDYYQVHWSLAELYFAVADLPSGPDVAARCEQIREFAVARRMPFFNRVAQQILTAG</sequence>
<proteinExistence type="predicted"/>
<evidence type="ECO:0000313" key="2">
    <source>
        <dbReference type="Proteomes" id="UP001499909"/>
    </source>
</evidence>
<reference evidence="2" key="1">
    <citation type="journal article" date="2019" name="Int. J. Syst. Evol. Microbiol.">
        <title>The Global Catalogue of Microorganisms (GCM) 10K type strain sequencing project: providing services to taxonomists for standard genome sequencing and annotation.</title>
        <authorList>
            <consortium name="The Broad Institute Genomics Platform"/>
            <consortium name="The Broad Institute Genome Sequencing Center for Infectious Disease"/>
            <person name="Wu L."/>
            <person name="Ma J."/>
        </authorList>
    </citation>
    <scope>NUCLEOTIDE SEQUENCE [LARGE SCALE GENOMIC DNA]</scope>
    <source>
        <strain evidence="2">JCM 17214</strain>
    </source>
</reference>
<dbReference type="Proteomes" id="UP001499909">
    <property type="component" value="Unassembled WGS sequence"/>
</dbReference>
<dbReference type="RefSeq" id="WP_345110966.1">
    <property type="nucleotide sequence ID" value="NZ_BAABDH010000017.1"/>
</dbReference>
<organism evidence="1 2">
    <name type="scientific">Hymenobacter algoricola</name>
    <dbReference type="NCBI Taxonomy" id="486267"/>
    <lineage>
        <taxon>Bacteria</taxon>
        <taxon>Pseudomonadati</taxon>
        <taxon>Bacteroidota</taxon>
        <taxon>Cytophagia</taxon>
        <taxon>Cytophagales</taxon>
        <taxon>Hymenobacteraceae</taxon>
        <taxon>Hymenobacter</taxon>
    </lineage>
</organism>
<protein>
    <submittedName>
        <fullName evidence="1">Uncharacterized protein</fullName>
    </submittedName>
</protein>
<evidence type="ECO:0000313" key="1">
    <source>
        <dbReference type="EMBL" id="GAA3926207.1"/>
    </source>
</evidence>
<accession>A0ABP7MPZ8</accession>
<comment type="caution">
    <text evidence="1">The sequence shown here is derived from an EMBL/GenBank/DDBJ whole genome shotgun (WGS) entry which is preliminary data.</text>
</comment>
<keyword evidence="2" id="KW-1185">Reference proteome</keyword>
<gene>
    <name evidence="1" type="ORF">GCM10022406_10130</name>
</gene>
<name>A0ABP7MPZ8_9BACT</name>